<evidence type="ECO:0000313" key="2">
    <source>
        <dbReference type="Proteomes" id="UP000824120"/>
    </source>
</evidence>
<dbReference type="OrthoDB" id="288590at2759"/>
<evidence type="ECO:0000313" key="1">
    <source>
        <dbReference type="EMBL" id="KAG5601450.1"/>
    </source>
</evidence>
<accession>A0A9J5YLZ1</accession>
<reference evidence="1 2" key="1">
    <citation type="submission" date="2020-09" db="EMBL/GenBank/DDBJ databases">
        <title>De no assembly of potato wild relative species, Solanum commersonii.</title>
        <authorList>
            <person name="Cho K."/>
        </authorList>
    </citation>
    <scope>NUCLEOTIDE SEQUENCE [LARGE SCALE GENOMIC DNA]</scope>
    <source>
        <strain evidence="1">LZ3.2</strain>
        <tissue evidence="1">Leaf</tissue>
    </source>
</reference>
<comment type="caution">
    <text evidence="1">The sequence shown here is derived from an EMBL/GenBank/DDBJ whole genome shotgun (WGS) entry which is preliminary data.</text>
</comment>
<dbReference type="Proteomes" id="UP000824120">
    <property type="component" value="Chromosome 6"/>
</dbReference>
<organism evidence="1 2">
    <name type="scientific">Solanum commersonii</name>
    <name type="common">Commerson's wild potato</name>
    <name type="synonym">Commerson's nightshade</name>
    <dbReference type="NCBI Taxonomy" id="4109"/>
    <lineage>
        <taxon>Eukaryota</taxon>
        <taxon>Viridiplantae</taxon>
        <taxon>Streptophyta</taxon>
        <taxon>Embryophyta</taxon>
        <taxon>Tracheophyta</taxon>
        <taxon>Spermatophyta</taxon>
        <taxon>Magnoliopsida</taxon>
        <taxon>eudicotyledons</taxon>
        <taxon>Gunneridae</taxon>
        <taxon>Pentapetalae</taxon>
        <taxon>asterids</taxon>
        <taxon>lamiids</taxon>
        <taxon>Solanales</taxon>
        <taxon>Solanaceae</taxon>
        <taxon>Solanoideae</taxon>
        <taxon>Solaneae</taxon>
        <taxon>Solanum</taxon>
    </lineage>
</organism>
<gene>
    <name evidence="1" type="ORF">H5410_032820</name>
</gene>
<name>A0A9J5YLZ1_SOLCO</name>
<sequence>MCIGKLDQTIRKIILKSLGVEKYMGEHMNLTNYLLRVMKYMRKSMNNYHSIHQVSIDSH</sequence>
<protein>
    <submittedName>
        <fullName evidence="1">Uncharacterized protein</fullName>
    </submittedName>
</protein>
<keyword evidence="2" id="KW-1185">Reference proteome</keyword>
<dbReference type="EMBL" id="JACXVP010000006">
    <property type="protein sequence ID" value="KAG5601450.1"/>
    <property type="molecule type" value="Genomic_DNA"/>
</dbReference>
<dbReference type="AlphaFoldDB" id="A0A9J5YLZ1"/>
<proteinExistence type="predicted"/>